<dbReference type="Gene3D" id="2.60.40.1080">
    <property type="match status" value="1"/>
</dbReference>
<comment type="caution">
    <text evidence="3">The sequence shown here is derived from an EMBL/GenBank/DDBJ whole genome shotgun (WGS) entry which is preliminary data.</text>
</comment>
<dbReference type="InterPro" id="IPR003343">
    <property type="entry name" value="Big_2"/>
</dbReference>
<dbReference type="SMART" id="SM00635">
    <property type="entry name" value="BID_2"/>
    <property type="match status" value="1"/>
</dbReference>
<keyword evidence="4" id="KW-1185">Reference proteome</keyword>
<proteinExistence type="predicted"/>
<dbReference type="EMBL" id="JAPDIA010000003">
    <property type="protein sequence ID" value="MDG0809989.1"/>
    <property type="molecule type" value="Genomic_DNA"/>
</dbReference>
<gene>
    <name evidence="3" type="ORF">OMP40_12005</name>
</gene>
<name>A0A9X4KRV9_9BACL</name>
<evidence type="ECO:0000313" key="3">
    <source>
        <dbReference type="EMBL" id="MDG0809989.1"/>
    </source>
</evidence>
<dbReference type="Proteomes" id="UP001153404">
    <property type="component" value="Unassembled WGS sequence"/>
</dbReference>
<feature type="region of interest" description="Disordered" evidence="1">
    <location>
        <begin position="175"/>
        <end position="206"/>
    </location>
</feature>
<dbReference type="SUPFAM" id="SSF49373">
    <property type="entry name" value="Invasin/intimin cell-adhesion fragments"/>
    <property type="match status" value="1"/>
</dbReference>
<organism evidence="3 4">
    <name type="scientific">Cohnella rhizosphaerae</name>
    <dbReference type="NCBI Taxonomy" id="1457232"/>
    <lineage>
        <taxon>Bacteria</taxon>
        <taxon>Bacillati</taxon>
        <taxon>Bacillota</taxon>
        <taxon>Bacilli</taxon>
        <taxon>Bacillales</taxon>
        <taxon>Paenibacillaceae</taxon>
        <taxon>Cohnella</taxon>
    </lineage>
</organism>
<evidence type="ECO:0000256" key="1">
    <source>
        <dbReference type="SAM" id="MobiDB-lite"/>
    </source>
</evidence>
<dbReference type="RefSeq" id="WP_277533128.1">
    <property type="nucleotide sequence ID" value="NZ_JAPDIA010000003.1"/>
</dbReference>
<protein>
    <submittedName>
        <fullName evidence="3">Ig-like domain-containing protein</fullName>
    </submittedName>
</protein>
<sequence>MLDITFDRASGAYAGTHKVNGQPIDYASFKLFDTPWLQQERGSTTFTATESNERLTYDFGSWTITASDPTVQVPVSGVALGASTLTVGAGKTAALTAVVSPANASNKNVLWSSSAPSVATVGASGTVTGVAPGSAVITATTEDGAFTATAAVTVTAEPLFQDTFAGGPWQLGPVRQHGLGDSGHRAGGRAEGHDDVDRSPTGRDQDVRAALQCDELHDDLRRRVRSVPHAFPVFLEHELLLHGV</sequence>
<reference evidence="3" key="1">
    <citation type="submission" date="2022-10" db="EMBL/GenBank/DDBJ databases">
        <title>Comparative genomic analysis of Cohnella hashimotonis sp. nov., isolated from the International Space Station.</title>
        <authorList>
            <person name="Simpson A."/>
            <person name="Venkateswaran K."/>
        </authorList>
    </citation>
    <scope>NUCLEOTIDE SEQUENCE</scope>
    <source>
        <strain evidence="3">DSM 28161</strain>
    </source>
</reference>
<feature type="compositionally biased region" description="Basic and acidic residues" evidence="1">
    <location>
        <begin position="182"/>
        <end position="206"/>
    </location>
</feature>
<dbReference type="InterPro" id="IPR008964">
    <property type="entry name" value="Invasin/intimin_cell_adhesion"/>
</dbReference>
<accession>A0A9X4KRV9</accession>
<evidence type="ECO:0000313" key="4">
    <source>
        <dbReference type="Proteomes" id="UP001153404"/>
    </source>
</evidence>
<evidence type="ECO:0000259" key="2">
    <source>
        <dbReference type="SMART" id="SM00635"/>
    </source>
</evidence>
<dbReference type="Pfam" id="PF02368">
    <property type="entry name" value="Big_2"/>
    <property type="match status" value="1"/>
</dbReference>
<feature type="domain" description="BIG2" evidence="2">
    <location>
        <begin position="74"/>
        <end position="151"/>
    </location>
</feature>
<dbReference type="AlphaFoldDB" id="A0A9X4KRV9"/>